<dbReference type="Proteomes" id="UP000285744">
    <property type="component" value="Unassembled WGS sequence"/>
</dbReference>
<organism evidence="1 2">
    <name type="scientific">Micromonospora globbae</name>
    <dbReference type="NCBI Taxonomy" id="1894969"/>
    <lineage>
        <taxon>Bacteria</taxon>
        <taxon>Bacillati</taxon>
        <taxon>Actinomycetota</taxon>
        <taxon>Actinomycetes</taxon>
        <taxon>Micromonosporales</taxon>
        <taxon>Micromonosporaceae</taxon>
        <taxon>Micromonospora</taxon>
    </lineage>
</organism>
<sequence>MKLLRRRRHLNRSECRAIIEAAATLASMFHLTWRVADNASGQSPAALAASLAEARREDRTFVVPEDSRCWFDLSFDIPDTGYALALILVWSVAAGRTTDGAAANGDHVSVAMWHLRHLLPRSAHRALADIEEAFARIDSSAPTDVRVG</sequence>
<dbReference type="RefSeq" id="WP_120330249.1">
    <property type="nucleotide sequence ID" value="NZ_RAQQ01000015.1"/>
</dbReference>
<dbReference type="AlphaFoldDB" id="A0A420EXV3"/>
<gene>
    <name evidence="1" type="ORF">D7I43_21015</name>
</gene>
<evidence type="ECO:0000313" key="2">
    <source>
        <dbReference type="Proteomes" id="UP000285744"/>
    </source>
</evidence>
<dbReference type="OrthoDB" id="3392107at2"/>
<accession>A0A420EXV3</accession>
<comment type="caution">
    <text evidence="1">The sequence shown here is derived from an EMBL/GenBank/DDBJ whole genome shotgun (WGS) entry which is preliminary data.</text>
</comment>
<dbReference type="EMBL" id="RAQQ01000015">
    <property type="protein sequence ID" value="RKF25541.1"/>
    <property type="molecule type" value="Genomic_DNA"/>
</dbReference>
<proteinExistence type="predicted"/>
<evidence type="ECO:0000313" key="1">
    <source>
        <dbReference type="EMBL" id="RKF25541.1"/>
    </source>
</evidence>
<protein>
    <submittedName>
        <fullName evidence="1">Uncharacterized protein</fullName>
    </submittedName>
</protein>
<reference evidence="1 2" key="1">
    <citation type="journal article" date="2018" name="Int. J. Syst. Evol. Microbiol.">
        <title>Micromonospora globbae sp. nov., an endophytic actinomycete isolated from roots of Globba winitii C. H. Wright.</title>
        <authorList>
            <person name="Kuncharoen N."/>
            <person name="Pittayakhajonwut P."/>
            <person name="Tanasupawat S."/>
        </authorList>
    </citation>
    <scope>NUCLEOTIDE SEQUENCE [LARGE SCALE GENOMIC DNA]</scope>
    <source>
        <strain evidence="1 2">WPS1-2</strain>
    </source>
</reference>
<name>A0A420EXV3_9ACTN</name>